<comment type="caution">
    <text evidence="2">The sequence shown here is derived from an EMBL/GenBank/DDBJ whole genome shotgun (WGS) entry which is preliminary data.</text>
</comment>
<proteinExistence type="predicted"/>
<dbReference type="AlphaFoldDB" id="A0AAW8PZN9"/>
<keyword evidence="1" id="KW-1133">Transmembrane helix</keyword>
<keyword evidence="1" id="KW-0812">Transmembrane</keyword>
<dbReference type="Proteomes" id="UP001253193">
    <property type="component" value="Unassembled WGS sequence"/>
</dbReference>
<evidence type="ECO:0000256" key="1">
    <source>
        <dbReference type="SAM" id="Phobius"/>
    </source>
</evidence>
<dbReference type="EMBL" id="JAUHGG010000003">
    <property type="protein sequence ID" value="MDS1821499.1"/>
    <property type="molecule type" value="Genomic_DNA"/>
</dbReference>
<evidence type="ECO:0000313" key="2">
    <source>
        <dbReference type="EMBL" id="MDS1821499.1"/>
    </source>
</evidence>
<feature type="transmembrane region" description="Helical" evidence="1">
    <location>
        <begin position="24"/>
        <end position="46"/>
    </location>
</feature>
<dbReference type="RefSeq" id="WP_311020393.1">
    <property type="nucleotide sequence ID" value="NZ_JAUHGG010000003.1"/>
</dbReference>
<organism evidence="2 3">
    <name type="scientific">Vibrio parahaemolyticus</name>
    <dbReference type="NCBI Taxonomy" id="670"/>
    <lineage>
        <taxon>Bacteria</taxon>
        <taxon>Pseudomonadati</taxon>
        <taxon>Pseudomonadota</taxon>
        <taxon>Gammaproteobacteria</taxon>
        <taxon>Vibrionales</taxon>
        <taxon>Vibrionaceae</taxon>
        <taxon>Vibrio</taxon>
    </lineage>
</organism>
<protein>
    <recommendedName>
        <fullName evidence="4">H(+)-exporting diphosphatase</fullName>
    </recommendedName>
</protein>
<reference evidence="2" key="1">
    <citation type="submission" date="2023-06" db="EMBL/GenBank/DDBJ databases">
        <title>Genomic Diversity of Vibrio spp. and Metagenomic Analysis of Pathogens in Florida Gulf Coastal Waters Following Hurricane Ian.</title>
        <authorList>
            <person name="Brumfield K.D."/>
        </authorList>
    </citation>
    <scope>NUCLEOTIDE SEQUENCE</scope>
    <source>
        <strain evidence="2">WBS2B-138</strain>
    </source>
</reference>
<name>A0AAW8PZN9_VIBPH</name>
<gene>
    <name evidence="2" type="ORF">QX249_12575</name>
</gene>
<accession>A0AAW8PZN9</accession>
<feature type="transmembrane region" description="Helical" evidence="1">
    <location>
        <begin position="58"/>
        <end position="78"/>
    </location>
</feature>
<evidence type="ECO:0000313" key="3">
    <source>
        <dbReference type="Proteomes" id="UP001253193"/>
    </source>
</evidence>
<sequence>MAIFSSLIVQFSIAYFNYINSGNQLMVFFMSLAASAACVSIGGGLTKMVGCPLTSNDSIIFSIVTTLASSVVVFGLFISHSVEANKNSLPCNSFLSNPEAYEFAKNCVADQGGLSNALEIAATAPISIAGLTVVQTLFIWGIFIFFLEAALTRLLR</sequence>
<feature type="transmembrane region" description="Helical" evidence="1">
    <location>
        <begin position="124"/>
        <end position="147"/>
    </location>
</feature>
<keyword evidence="1" id="KW-0472">Membrane</keyword>
<evidence type="ECO:0008006" key="4">
    <source>
        <dbReference type="Google" id="ProtNLM"/>
    </source>
</evidence>